<evidence type="ECO:0000313" key="2">
    <source>
        <dbReference type="Proteomes" id="UP000320338"/>
    </source>
</evidence>
<sequence>MPVNERLRDALQRAGLSADNVAEELKVDAKTVERWITQGRSPYPKYRGKLAAMLRETERYLWPDAFSPDRAAAADESEVVRIYPHRNDIPHELWSRLLSSATARIDVLVYVGMFLTEDPAFVPALRAKATAGARVRLLYGEPNSREVIRRSTDEGIGKATISAKIRNALALVRPLDGEPGVEIRCHSTTLYNSIYRYDDEMIVNPHVLGITAPHAPALHLRRLSAGDLFGTYAQSFDRVWETAKPPKW</sequence>
<protein>
    <submittedName>
        <fullName evidence="1">Transcriptional regulator</fullName>
    </submittedName>
</protein>
<gene>
    <name evidence="1" type="ORF">PHY01_09890</name>
</gene>
<comment type="caution">
    <text evidence="1">The sequence shown here is derived from an EMBL/GenBank/DDBJ whole genome shotgun (WGS) entry which is preliminary data.</text>
</comment>
<dbReference type="CDD" id="cd00093">
    <property type="entry name" value="HTH_XRE"/>
    <property type="match status" value="1"/>
</dbReference>
<name>A0A4Y3WN06_9PSEU</name>
<dbReference type="SUPFAM" id="SSF56024">
    <property type="entry name" value="Phospholipase D/nuclease"/>
    <property type="match status" value="1"/>
</dbReference>
<dbReference type="RefSeq" id="WP_141277322.1">
    <property type="nucleotide sequence ID" value="NZ_BAAARZ010000010.1"/>
</dbReference>
<proteinExistence type="predicted"/>
<keyword evidence="2" id="KW-1185">Reference proteome</keyword>
<accession>A0A4Y3WN06</accession>
<dbReference type="AlphaFoldDB" id="A0A4Y3WN06"/>
<evidence type="ECO:0000313" key="1">
    <source>
        <dbReference type="EMBL" id="GEC18706.1"/>
    </source>
</evidence>
<dbReference type="OrthoDB" id="8438314at2"/>
<dbReference type="EMBL" id="BJNG01000007">
    <property type="protein sequence ID" value="GEC18706.1"/>
    <property type="molecule type" value="Genomic_DNA"/>
</dbReference>
<dbReference type="InterPro" id="IPR010982">
    <property type="entry name" value="Lambda_DNA-bd_dom_sf"/>
</dbReference>
<organism evidence="1 2">
    <name type="scientific">Pseudonocardia hydrocarbonoxydans</name>
    <dbReference type="NCBI Taxonomy" id="76726"/>
    <lineage>
        <taxon>Bacteria</taxon>
        <taxon>Bacillati</taxon>
        <taxon>Actinomycetota</taxon>
        <taxon>Actinomycetes</taxon>
        <taxon>Pseudonocardiales</taxon>
        <taxon>Pseudonocardiaceae</taxon>
        <taxon>Pseudonocardia</taxon>
    </lineage>
</organism>
<dbReference type="SUPFAM" id="SSF47413">
    <property type="entry name" value="lambda repressor-like DNA-binding domains"/>
    <property type="match status" value="1"/>
</dbReference>
<reference evidence="1 2" key="1">
    <citation type="submission" date="2019-06" db="EMBL/GenBank/DDBJ databases">
        <title>Whole genome shotgun sequence of Pseudonocardia hydrocarbonoxydans NBRC 14498.</title>
        <authorList>
            <person name="Hosoyama A."/>
            <person name="Uohara A."/>
            <person name="Ohji S."/>
            <person name="Ichikawa N."/>
        </authorList>
    </citation>
    <scope>NUCLEOTIDE SEQUENCE [LARGE SCALE GENOMIC DNA]</scope>
    <source>
        <strain evidence="1 2">NBRC 14498</strain>
    </source>
</reference>
<dbReference type="Proteomes" id="UP000320338">
    <property type="component" value="Unassembled WGS sequence"/>
</dbReference>
<dbReference type="GO" id="GO:0003677">
    <property type="term" value="F:DNA binding"/>
    <property type="evidence" value="ECO:0007669"/>
    <property type="project" value="InterPro"/>
</dbReference>
<dbReference type="Gene3D" id="1.10.260.40">
    <property type="entry name" value="lambda repressor-like DNA-binding domains"/>
    <property type="match status" value="1"/>
</dbReference>
<dbReference type="InterPro" id="IPR001387">
    <property type="entry name" value="Cro/C1-type_HTH"/>
</dbReference>